<dbReference type="eggNOG" id="KOG4171">
    <property type="taxonomic scope" value="Eukaryota"/>
</dbReference>
<evidence type="ECO:0000256" key="6">
    <source>
        <dbReference type="ARBA" id="ARBA00023239"/>
    </source>
</evidence>
<dbReference type="GO" id="GO:0035556">
    <property type="term" value="P:intracellular signal transduction"/>
    <property type="evidence" value="ECO:0007669"/>
    <property type="project" value="InterPro"/>
</dbReference>
<sequence length="117" mass="12454">QVMSLLNSLYSRYDAMLDKYGVYKVETIGDCYFVAGGLIHEDEDGMAAAMLSAAREVLMPTTGLPVEIRIGLHTGPVVSGVVGTRMPRFCLFGDTVNTASRIESTGLPGAIHASEAT</sequence>
<comment type="similarity">
    <text evidence="7">Belongs to the adenylyl cyclase class-4/guanylyl cyclase family.</text>
</comment>
<accession>D8TWB7</accession>
<dbReference type="GO" id="GO:0004016">
    <property type="term" value="F:adenylate cyclase activity"/>
    <property type="evidence" value="ECO:0007669"/>
    <property type="project" value="TreeGrafter"/>
</dbReference>
<dbReference type="CDD" id="cd07302">
    <property type="entry name" value="CHD"/>
    <property type="match status" value="1"/>
</dbReference>
<keyword evidence="10" id="KW-1185">Reference proteome</keyword>
<dbReference type="Proteomes" id="UP000001058">
    <property type="component" value="Unassembled WGS sequence"/>
</dbReference>
<keyword evidence="5" id="KW-0472">Membrane</keyword>
<feature type="domain" description="Guanylate cyclase" evidence="8">
    <location>
        <begin position="1"/>
        <end position="103"/>
    </location>
</feature>
<dbReference type="SUPFAM" id="SSF55073">
    <property type="entry name" value="Nucleotide cyclase"/>
    <property type="match status" value="1"/>
</dbReference>
<dbReference type="GO" id="GO:0005886">
    <property type="term" value="C:plasma membrane"/>
    <property type="evidence" value="ECO:0007669"/>
    <property type="project" value="TreeGrafter"/>
</dbReference>
<keyword evidence="3" id="KW-0547">Nucleotide-binding</keyword>
<dbReference type="InterPro" id="IPR029787">
    <property type="entry name" value="Nucleotide_cyclase"/>
</dbReference>
<dbReference type="EMBL" id="GL378341">
    <property type="protein sequence ID" value="EFJ48016.1"/>
    <property type="molecule type" value="Genomic_DNA"/>
</dbReference>
<dbReference type="InterPro" id="IPR050401">
    <property type="entry name" value="Cyclic_nucleotide_synthase"/>
</dbReference>
<evidence type="ECO:0000256" key="4">
    <source>
        <dbReference type="ARBA" id="ARBA00022989"/>
    </source>
</evidence>
<dbReference type="PROSITE" id="PS50125">
    <property type="entry name" value="GUANYLATE_CYCLASE_2"/>
    <property type="match status" value="1"/>
</dbReference>
<name>D8TWB7_VOLCA</name>
<evidence type="ECO:0000313" key="10">
    <source>
        <dbReference type="Proteomes" id="UP000001058"/>
    </source>
</evidence>
<evidence type="ECO:0000259" key="8">
    <source>
        <dbReference type="PROSITE" id="PS50125"/>
    </source>
</evidence>
<dbReference type="KEGG" id="vcn:VOLCADRAFT_60846"/>
<dbReference type="SMART" id="SM00044">
    <property type="entry name" value="CYCc"/>
    <property type="match status" value="1"/>
</dbReference>
<dbReference type="AlphaFoldDB" id="D8TWB7"/>
<feature type="non-terminal residue" evidence="9">
    <location>
        <position position="117"/>
    </location>
</feature>
<evidence type="ECO:0000256" key="2">
    <source>
        <dbReference type="ARBA" id="ARBA00022692"/>
    </source>
</evidence>
<keyword evidence="4" id="KW-1133">Transmembrane helix</keyword>
<protein>
    <submittedName>
        <fullName evidence="9">Guanylyl and adenylyl cyclase family member</fullName>
    </submittedName>
</protein>
<organism evidence="10">
    <name type="scientific">Volvox carteri f. nagariensis</name>
    <dbReference type="NCBI Taxonomy" id="3068"/>
    <lineage>
        <taxon>Eukaryota</taxon>
        <taxon>Viridiplantae</taxon>
        <taxon>Chlorophyta</taxon>
        <taxon>core chlorophytes</taxon>
        <taxon>Chlorophyceae</taxon>
        <taxon>CS clade</taxon>
        <taxon>Chlamydomonadales</taxon>
        <taxon>Volvocaceae</taxon>
        <taxon>Volvox</taxon>
    </lineage>
</organism>
<feature type="non-terminal residue" evidence="9">
    <location>
        <position position="1"/>
    </location>
</feature>
<reference evidence="9 10" key="1">
    <citation type="journal article" date="2010" name="Science">
        <title>Genomic analysis of organismal complexity in the multicellular green alga Volvox carteri.</title>
        <authorList>
            <person name="Prochnik S.E."/>
            <person name="Umen J."/>
            <person name="Nedelcu A.M."/>
            <person name="Hallmann A."/>
            <person name="Miller S.M."/>
            <person name="Nishii I."/>
            <person name="Ferris P."/>
            <person name="Kuo A."/>
            <person name="Mitros T."/>
            <person name="Fritz-Laylin L.K."/>
            <person name="Hellsten U."/>
            <person name="Chapman J."/>
            <person name="Simakov O."/>
            <person name="Rensing S.A."/>
            <person name="Terry A."/>
            <person name="Pangilinan J."/>
            <person name="Kapitonov V."/>
            <person name="Jurka J."/>
            <person name="Salamov A."/>
            <person name="Shapiro H."/>
            <person name="Schmutz J."/>
            <person name="Grimwood J."/>
            <person name="Lindquist E."/>
            <person name="Lucas S."/>
            <person name="Grigoriev I.V."/>
            <person name="Schmitt R."/>
            <person name="Kirk D."/>
            <person name="Rokhsar D.S."/>
        </authorList>
    </citation>
    <scope>NUCLEOTIDE SEQUENCE [LARGE SCALE GENOMIC DNA]</scope>
    <source>
        <strain evidence="10">f. Nagariensis / Eve</strain>
    </source>
</reference>
<gene>
    <name evidence="9" type="primary">cyc24</name>
    <name evidence="9" type="ORF">VOLCADRAFT_60846</name>
</gene>
<dbReference type="InParanoid" id="D8TWB7"/>
<dbReference type="Pfam" id="PF00211">
    <property type="entry name" value="Guanylate_cyc"/>
    <property type="match status" value="1"/>
</dbReference>
<dbReference type="PANTHER" id="PTHR11920:SF335">
    <property type="entry name" value="GUANYLATE CYCLASE"/>
    <property type="match status" value="1"/>
</dbReference>
<dbReference type="RefSeq" id="XP_002950701.1">
    <property type="nucleotide sequence ID" value="XM_002950655.1"/>
</dbReference>
<keyword evidence="2" id="KW-0812">Transmembrane</keyword>
<dbReference type="GO" id="GO:0001653">
    <property type="term" value="F:peptide receptor activity"/>
    <property type="evidence" value="ECO:0007669"/>
    <property type="project" value="TreeGrafter"/>
</dbReference>
<evidence type="ECO:0000256" key="1">
    <source>
        <dbReference type="ARBA" id="ARBA00004370"/>
    </source>
</evidence>
<dbReference type="GO" id="GO:0000166">
    <property type="term" value="F:nucleotide binding"/>
    <property type="evidence" value="ECO:0007669"/>
    <property type="project" value="UniProtKB-KW"/>
</dbReference>
<proteinExistence type="inferred from homology"/>
<dbReference type="GeneID" id="9618160"/>
<dbReference type="PROSITE" id="PS00452">
    <property type="entry name" value="GUANYLATE_CYCLASE_1"/>
    <property type="match status" value="1"/>
</dbReference>
<evidence type="ECO:0000256" key="3">
    <source>
        <dbReference type="ARBA" id="ARBA00022741"/>
    </source>
</evidence>
<dbReference type="InterPro" id="IPR001054">
    <property type="entry name" value="A/G_cyclase"/>
</dbReference>
<comment type="subcellular location">
    <subcellularLocation>
        <location evidence="1">Membrane</location>
    </subcellularLocation>
</comment>
<dbReference type="Gene3D" id="3.30.70.1230">
    <property type="entry name" value="Nucleotide cyclase"/>
    <property type="match status" value="1"/>
</dbReference>
<dbReference type="GO" id="GO:0007168">
    <property type="term" value="P:receptor guanylyl cyclase signaling pathway"/>
    <property type="evidence" value="ECO:0007669"/>
    <property type="project" value="TreeGrafter"/>
</dbReference>
<dbReference type="OrthoDB" id="548029at2759"/>
<dbReference type="GO" id="GO:0004383">
    <property type="term" value="F:guanylate cyclase activity"/>
    <property type="evidence" value="ECO:0007669"/>
    <property type="project" value="TreeGrafter"/>
</dbReference>
<evidence type="ECO:0000256" key="7">
    <source>
        <dbReference type="RuleBase" id="RU000405"/>
    </source>
</evidence>
<dbReference type="InterPro" id="IPR018297">
    <property type="entry name" value="A/G_cyclase_CS"/>
</dbReference>
<dbReference type="PANTHER" id="PTHR11920">
    <property type="entry name" value="GUANYLYL CYCLASE"/>
    <property type="match status" value="1"/>
</dbReference>
<evidence type="ECO:0000313" key="9">
    <source>
        <dbReference type="EMBL" id="EFJ48016.1"/>
    </source>
</evidence>
<evidence type="ECO:0000256" key="5">
    <source>
        <dbReference type="ARBA" id="ARBA00023136"/>
    </source>
</evidence>
<keyword evidence="6 7" id="KW-0456">Lyase</keyword>